<dbReference type="Gene3D" id="1.25.40.10">
    <property type="entry name" value="Tetratricopeptide repeat domain"/>
    <property type="match status" value="1"/>
</dbReference>
<comment type="caution">
    <text evidence="1">The sequence shown here is derived from an EMBL/GenBank/DDBJ whole genome shotgun (WGS) entry which is preliminary data.</text>
</comment>
<dbReference type="Proteomes" id="UP000644727">
    <property type="component" value="Unassembled WGS sequence"/>
</dbReference>
<protein>
    <submittedName>
        <fullName evidence="1">Tetratricopeptide repeat protein</fullName>
    </submittedName>
</protein>
<proteinExistence type="predicted"/>
<dbReference type="RefSeq" id="WP_193865415.1">
    <property type="nucleotide sequence ID" value="NZ_JADEYR010000004.1"/>
</dbReference>
<gene>
    <name evidence="1" type="ORF">IOE58_05505</name>
</gene>
<sequence length="158" mass="17417">MTSDVEGGPGWVIRGEDLRPSITDPAMFRRSHAEDELVDVLELLWSGRPAEALQHLSSFPETVRVRALTADCHRDLGRHDRALDSYDALVAETMGTPREAMMRQHRGKTLLAAGHPERAVEDFRRAAQLRAGGDPAPLASTQQALEVAEAAVMRRQQG</sequence>
<dbReference type="InterPro" id="IPR011990">
    <property type="entry name" value="TPR-like_helical_dom_sf"/>
</dbReference>
<evidence type="ECO:0000313" key="2">
    <source>
        <dbReference type="Proteomes" id="UP000644727"/>
    </source>
</evidence>
<name>A0ABR9VZR0_9MICO</name>
<accession>A0ABR9VZR0</accession>
<organism evidence="1 2">
    <name type="scientific">Brachybacterium epidermidis</name>
    <dbReference type="NCBI Taxonomy" id="2781983"/>
    <lineage>
        <taxon>Bacteria</taxon>
        <taxon>Bacillati</taxon>
        <taxon>Actinomycetota</taxon>
        <taxon>Actinomycetes</taxon>
        <taxon>Micrococcales</taxon>
        <taxon>Dermabacteraceae</taxon>
        <taxon>Brachybacterium</taxon>
    </lineage>
</organism>
<keyword evidence="2" id="KW-1185">Reference proteome</keyword>
<dbReference type="SUPFAM" id="SSF48452">
    <property type="entry name" value="TPR-like"/>
    <property type="match status" value="1"/>
</dbReference>
<dbReference type="EMBL" id="JADEYR010000004">
    <property type="protein sequence ID" value="MBE9403664.1"/>
    <property type="molecule type" value="Genomic_DNA"/>
</dbReference>
<evidence type="ECO:0000313" key="1">
    <source>
        <dbReference type="EMBL" id="MBE9403664.1"/>
    </source>
</evidence>
<reference evidence="1 2" key="1">
    <citation type="submission" date="2020-10" db="EMBL/GenBank/DDBJ databases">
        <title>Draft genome and description of Brachybacterium epidermidis sp nov.</title>
        <authorList>
            <person name="Boxberger M."/>
            <person name="La Scola B."/>
        </authorList>
    </citation>
    <scope>NUCLEOTIDE SEQUENCE [LARGE SCALE GENOMIC DNA]</scope>
    <source>
        <strain evidence="1 2">Marseille-Q2903</strain>
    </source>
</reference>